<reference evidence="2 3" key="1">
    <citation type="journal article" date="2019" name="Int. J. Syst. Evol. Microbiol.">
        <title>Anaerobacillus alkaliphilus sp. nov., a novel alkaliphilic and moderately halophilic bacterium.</title>
        <authorList>
            <person name="Borsodi A.K."/>
            <person name="Aszalos J.M."/>
            <person name="Bihari P."/>
            <person name="Nagy I."/>
            <person name="Schumann P."/>
            <person name="Sproer C."/>
            <person name="Kovacs A.L."/>
            <person name="Boka K."/>
            <person name="Dobosy P."/>
            <person name="Ovari M."/>
            <person name="Szili-Kovacs T."/>
            <person name="Toth E."/>
        </authorList>
    </citation>
    <scope>NUCLEOTIDE SEQUENCE [LARGE SCALE GENOMIC DNA]</scope>
    <source>
        <strain evidence="2 3">B16-10</strain>
    </source>
</reference>
<proteinExistence type="predicted"/>
<dbReference type="OrthoDB" id="2937070at2"/>
<gene>
    <name evidence="2" type="ORF">DS745_20310</name>
</gene>
<name>A0A4Q0VT96_9BACI</name>
<comment type="caution">
    <text evidence="2">The sequence shown here is derived from an EMBL/GenBank/DDBJ whole genome shotgun (WGS) entry which is preliminary data.</text>
</comment>
<feature type="region of interest" description="Disordered" evidence="1">
    <location>
        <begin position="50"/>
        <end position="127"/>
    </location>
</feature>
<dbReference type="Proteomes" id="UP000290649">
    <property type="component" value="Unassembled WGS sequence"/>
</dbReference>
<dbReference type="AlphaFoldDB" id="A0A4Q0VT96"/>
<organism evidence="2 3">
    <name type="scientific">Anaerobacillus alkaliphilus</name>
    <dbReference type="NCBI Taxonomy" id="1548597"/>
    <lineage>
        <taxon>Bacteria</taxon>
        <taxon>Bacillati</taxon>
        <taxon>Bacillota</taxon>
        <taxon>Bacilli</taxon>
        <taxon>Bacillales</taxon>
        <taxon>Bacillaceae</taxon>
        <taxon>Anaerobacillus</taxon>
    </lineage>
</organism>
<protein>
    <submittedName>
        <fullName evidence="2">Uncharacterized protein</fullName>
    </submittedName>
</protein>
<dbReference type="EMBL" id="QOUX01000046">
    <property type="protein sequence ID" value="RXI98660.1"/>
    <property type="molecule type" value="Genomic_DNA"/>
</dbReference>
<accession>A0A4Q0VT96</accession>
<evidence type="ECO:0000313" key="3">
    <source>
        <dbReference type="Proteomes" id="UP000290649"/>
    </source>
</evidence>
<evidence type="ECO:0000256" key="1">
    <source>
        <dbReference type="SAM" id="MobiDB-lite"/>
    </source>
</evidence>
<evidence type="ECO:0000313" key="2">
    <source>
        <dbReference type="EMBL" id="RXI98660.1"/>
    </source>
</evidence>
<sequence>MKPLRTPMTTIGNLKITNVSGGASLNFGPAIHKGHQANMKIETGEYIIGDEFNFGCPPEEEENNDNDDNGNGNDEMENDDENYFSDNEDEDEDEELEYDNKKPTNGKRWKWVDGNLKRADQIEEDDD</sequence>
<feature type="compositionally biased region" description="Acidic residues" evidence="1">
    <location>
        <begin position="58"/>
        <end position="97"/>
    </location>
</feature>
<dbReference type="RefSeq" id="WP_129080013.1">
    <property type="nucleotide sequence ID" value="NZ_QOUX01000046.1"/>
</dbReference>
<keyword evidence="3" id="KW-1185">Reference proteome</keyword>